<evidence type="ECO:0000313" key="2">
    <source>
        <dbReference type="Proteomes" id="UP000258309"/>
    </source>
</evidence>
<dbReference type="GO" id="GO:0005737">
    <property type="term" value="C:cytoplasm"/>
    <property type="evidence" value="ECO:0007669"/>
    <property type="project" value="TreeGrafter"/>
</dbReference>
<comment type="caution">
    <text evidence="1">The sequence shown here is derived from an EMBL/GenBank/DDBJ whole genome shotgun (WGS) entry which is preliminary data.</text>
</comment>
<evidence type="ECO:0000313" key="1">
    <source>
        <dbReference type="EMBL" id="RFU36174.1"/>
    </source>
</evidence>
<feature type="non-terminal residue" evidence="1">
    <location>
        <position position="1"/>
    </location>
</feature>
<accession>A0A3E2HS32</accession>
<protein>
    <recommendedName>
        <fullName evidence="3">Nicotinamide-nucleotide adenylyltransferase</fullName>
    </recommendedName>
</protein>
<gene>
    <name evidence="1" type="ORF">B7463_g154</name>
</gene>
<dbReference type="OMA" id="IGGSKEW"/>
<reference evidence="1 2" key="1">
    <citation type="submission" date="2018-05" db="EMBL/GenBank/DDBJ databases">
        <title>Draft genome sequence of Scytalidium lignicola DSM 105466, a ubiquitous saprotrophic fungus.</title>
        <authorList>
            <person name="Buettner E."/>
            <person name="Gebauer A.M."/>
            <person name="Hofrichter M."/>
            <person name="Liers C."/>
            <person name="Kellner H."/>
        </authorList>
    </citation>
    <scope>NUCLEOTIDE SEQUENCE [LARGE SCALE GENOMIC DNA]</scope>
    <source>
        <strain evidence="1 2">DSM 105466</strain>
    </source>
</reference>
<dbReference type="GO" id="GO:0016887">
    <property type="term" value="F:ATP hydrolysis activity"/>
    <property type="evidence" value="ECO:0007669"/>
    <property type="project" value="TreeGrafter"/>
</dbReference>
<keyword evidence="2" id="KW-1185">Reference proteome</keyword>
<name>A0A3E2HS32_SCYLI</name>
<dbReference type="GO" id="GO:0005634">
    <property type="term" value="C:nucleus"/>
    <property type="evidence" value="ECO:0007669"/>
    <property type="project" value="TreeGrafter"/>
</dbReference>
<dbReference type="GO" id="GO:0000309">
    <property type="term" value="F:nicotinamide-nucleotide adenylyltransferase activity"/>
    <property type="evidence" value="ECO:0007669"/>
    <property type="project" value="TreeGrafter"/>
</dbReference>
<dbReference type="AlphaFoldDB" id="A0A3E2HS32"/>
<dbReference type="InterPro" id="IPR014729">
    <property type="entry name" value="Rossmann-like_a/b/a_fold"/>
</dbReference>
<dbReference type="SUPFAM" id="SSF52374">
    <property type="entry name" value="Nucleotidylyl transferase"/>
    <property type="match status" value="1"/>
</dbReference>
<dbReference type="OrthoDB" id="5591297at2759"/>
<dbReference type="PANTHER" id="PTHR31285:SF0">
    <property type="entry name" value="NICOTINAMIDE MONONUCLEOTIDE ADENYLYLTRANSFERASE"/>
    <property type="match status" value="1"/>
</dbReference>
<dbReference type="Gene3D" id="3.40.50.620">
    <property type="entry name" value="HUPs"/>
    <property type="match status" value="1"/>
</dbReference>
<proteinExistence type="predicted"/>
<dbReference type="Proteomes" id="UP000258309">
    <property type="component" value="Unassembled WGS sequence"/>
</dbReference>
<evidence type="ECO:0008006" key="3">
    <source>
        <dbReference type="Google" id="ProtNLM"/>
    </source>
</evidence>
<dbReference type="PANTHER" id="PTHR31285">
    <property type="entry name" value="NICOTINAMIDE MONONUCLEOTIDE ADENYLYLTRANSFERASE"/>
    <property type="match status" value="1"/>
</dbReference>
<sequence length="245" mass="26783">MLHQQLLKYGSALKAFASSTSKFLILKSIPEATSPSDRKTDALYILDSSFNPPTLAHLRIATSAILHDEKCPPSSNKRLLLLLATQNADKAPKPASFDQRLTMMDIFATDLLNELKQSQSQSQSSGPSPSPPPKLGIDIGVTTLPYFVGKATEIASSGLYPASTPQVHLTGYDTLVRILDPKYYPPTHDLSILGPFLEKHRLRVTYRADDSWGSRLEQDEYLKGILGGGDGGDWREDGVGWAGED</sequence>
<feature type="non-terminal residue" evidence="1">
    <location>
        <position position="245"/>
    </location>
</feature>
<organism evidence="1 2">
    <name type="scientific">Scytalidium lignicola</name>
    <name type="common">Hyphomycete</name>
    <dbReference type="NCBI Taxonomy" id="5539"/>
    <lineage>
        <taxon>Eukaryota</taxon>
        <taxon>Fungi</taxon>
        <taxon>Dikarya</taxon>
        <taxon>Ascomycota</taxon>
        <taxon>Pezizomycotina</taxon>
        <taxon>Leotiomycetes</taxon>
        <taxon>Leotiomycetes incertae sedis</taxon>
        <taxon>Scytalidium</taxon>
    </lineage>
</organism>
<dbReference type="STRING" id="5539.A0A3E2HS32"/>
<dbReference type="EMBL" id="NCSJ02000002">
    <property type="protein sequence ID" value="RFU36174.1"/>
    <property type="molecule type" value="Genomic_DNA"/>
</dbReference>